<proteinExistence type="inferred from homology"/>
<evidence type="ECO:0000256" key="1">
    <source>
        <dbReference type="ARBA" id="ARBA00002442"/>
    </source>
</evidence>
<feature type="transmembrane region" description="Helical" evidence="9">
    <location>
        <begin position="149"/>
        <end position="172"/>
    </location>
</feature>
<evidence type="ECO:0000256" key="4">
    <source>
        <dbReference type="ARBA" id="ARBA00016463"/>
    </source>
</evidence>
<sequence>MVISRLIARLQRYEGWFGVAAGLLIMVGLYMGLVTSSPDYYQGEVVRIMYIHVPAAQSAMFAYTVLFGGSIWYLWKRDPIVDNMSHAAAGIGVFFTLIALITGSIWAKPTWNTWWTWDPRLISFTIMLLILVGYLMLRTFLEDKEKEATYGAILAIVGFIDLPIIHFSVEWWRTLHQPLSISTRGVSIASDMLIPLLLMSIGFYLLFTYMLMVRTQMLYLERLLEAKRGRMLSKVHV</sequence>
<keyword evidence="8 9" id="KW-0472">Membrane</keyword>
<dbReference type="GO" id="GO:0005886">
    <property type="term" value="C:plasma membrane"/>
    <property type="evidence" value="ECO:0007669"/>
    <property type="project" value="TreeGrafter"/>
</dbReference>
<evidence type="ECO:0000313" key="11">
    <source>
        <dbReference type="EMBL" id="NKE72709.1"/>
    </source>
</evidence>
<dbReference type="NCBIfam" id="TIGR01191">
    <property type="entry name" value="ccmC"/>
    <property type="match status" value="1"/>
</dbReference>
<protein>
    <recommendedName>
        <fullName evidence="4">Heme exporter protein C</fullName>
    </recommendedName>
</protein>
<comment type="function">
    <text evidence="1">Required for the export of heme to the periplasm for the biogenesis of c-type cytochromes.</text>
</comment>
<comment type="similarity">
    <text evidence="3">Belongs to the CcmC/CycZ/HelC family.</text>
</comment>
<evidence type="ECO:0000256" key="5">
    <source>
        <dbReference type="ARBA" id="ARBA00022692"/>
    </source>
</evidence>
<evidence type="ECO:0000256" key="2">
    <source>
        <dbReference type="ARBA" id="ARBA00004141"/>
    </source>
</evidence>
<keyword evidence="7 9" id="KW-1133">Transmembrane helix</keyword>
<name>A0A7X6DT61_9BACT</name>
<feature type="transmembrane region" description="Helical" evidence="9">
    <location>
        <begin position="15"/>
        <end position="35"/>
    </location>
</feature>
<dbReference type="InterPro" id="IPR002541">
    <property type="entry name" value="Cyt_c_assembly"/>
</dbReference>
<dbReference type="PANTHER" id="PTHR30071:SF1">
    <property type="entry name" value="CYTOCHROME B_B6 PROTEIN-RELATED"/>
    <property type="match status" value="1"/>
</dbReference>
<dbReference type="RefSeq" id="WP_168062652.1">
    <property type="nucleotide sequence ID" value="NZ_VTOW01000004.1"/>
</dbReference>
<evidence type="ECO:0000259" key="10">
    <source>
        <dbReference type="Pfam" id="PF01578"/>
    </source>
</evidence>
<evidence type="ECO:0000256" key="8">
    <source>
        <dbReference type="ARBA" id="ARBA00023136"/>
    </source>
</evidence>
<dbReference type="AlphaFoldDB" id="A0A7X6DT61"/>
<dbReference type="GO" id="GO:0020037">
    <property type="term" value="F:heme binding"/>
    <property type="evidence" value="ECO:0007669"/>
    <property type="project" value="InterPro"/>
</dbReference>
<comment type="subcellular location">
    <subcellularLocation>
        <location evidence="2">Membrane</location>
        <topology evidence="2">Multi-pass membrane protein</topology>
    </subcellularLocation>
</comment>
<evidence type="ECO:0000256" key="7">
    <source>
        <dbReference type="ARBA" id="ARBA00022989"/>
    </source>
</evidence>
<evidence type="ECO:0000256" key="6">
    <source>
        <dbReference type="ARBA" id="ARBA00022748"/>
    </source>
</evidence>
<keyword evidence="5 9" id="KW-0812">Transmembrane</keyword>
<gene>
    <name evidence="11" type="ORF">MNODULE_18320</name>
</gene>
<reference evidence="11 12" key="1">
    <citation type="journal article" date="2020" name="Nature">
        <title>Bacterial chemolithoautotrophy via manganese oxidation.</title>
        <authorList>
            <person name="Yu H."/>
            <person name="Leadbetter J.R."/>
        </authorList>
    </citation>
    <scope>NUCLEOTIDE SEQUENCE [LARGE SCALE GENOMIC DNA]</scope>
    <source>
        <strain evidence="11 12">Mn-1</strain>
    </source>
</reference>
<dbReference type="PANTHER" id="PTHR30071">
    <property type="entry name" value="HEME EXPORTER PROTEIN C"/>
    <property type="match status" value="1"/>
</dbReference>
<dbReference type="GO" id="GO:0015232">
    <property type="term" value="F:heme transmembrane transporter activity"/>
    <property type="evidence" value="ECO:0007669"/>
    <property type="project" value="InterPro"/>
</dbReference>
<evidence type="ECO:0000256" key="3">
    <source>
        <dbReference type="ARBA" id="ARBA00005840"/>
    </source>
</evidence>
<feature type="transmembrane region" description="Helical" evidence="9">
    <location>
        <begin position="119"/>
        <end position="137"/>
    </location>
</feature>
<dbReference type="Pfam" id="PF01578">
    <property type="entry name" value="Cytochrom_C_asm"/>
    <property type="match status" value="1"/>
</dbReference>
<accession>A0A7X6DT61</accession>
<comment type="caution">
    <text evidence="11">The sequence shown here is derived from an EMBL/GenBank/DDBJ whole genome shotgun (WGS) entry which is preliminary data.</text>
</comment>
<dbReference type="GO" id="GO:0017004">
    <property type="term" value="P:cytochrome complex assembly"/>
    <property type="evidence" value="ECO:0007669"/>
    <property type="project" value="UniProtKB-KW"/>
</dbReference>
<dbReference type="InterPro" id="IPR045062">
    <property type="entry name" value="Cyt_c_biogenesis_CcsA/CcmC"/>
</dbReference>
<keyword evidence="6" id="KW-0201">Cytochrome c-type biogenesis</keyword>
<dbReference type="Proteomes" id="UP000534783">
    <property type="component" value="Unassembled WGS sequence"/>
</dbReference>
<dbReference type="PRINTS" id="PR01386">
    <property type="entry name" value="CCMCBIOGNSIS"/>
</dbReference>
<feature type="transmembrane region" description="Helical" evidence="9">
    <location>
        <begin position="192"/>
        <end position="212"/>
    </location>
</feature>
<dbReference type="InterPro" id="IPR003557">
    <property type="entry name" value="Cyt_c_biogenesis_CcmC"/>
</dbReference>
<organism evidence="11 12">
    <name type="scientific">Candidatus Manganitrophus noduliformans</name>
    <dbReference type="NCBI Taxonomy" id="2606439"/>
    <lineage>
        <taxon>Bacteria</taxon>
        <taxon>Pseudomonadati</taxon>
        <taxon>Nitrospirota</taxon>
        <taxon>Nitrospiria</taxon>
        <taxon>Candidatus Troglogloeales</taxon>
        <taxon>Candidatus Manganitrophaceae</taxon>
        <taxon>Candidatus Manganitrophus</taxon>
    </lineage>
</organism>
<keyword evidence="12" id="KW-1185">Reference proteome</keyword>
<evidence type="ECO:0000313" key="12">
    <source>
        <dbReference type="Proteomes" id="UP000534783"/>
    </source>
</evidence>
<feature type="domain" description="Cytochrome c assembly protein" evidence="10">
    <location>
        <begin position="19"/>
        <end position="176"/>
    </location>
</feature>
<dbReference type="EMBL" id="VTOW01000004">
    <property type="protein sequence ID" value="NKE72709.1"/>
    <property type="molecule type" value="Genomic_DNA"/>
</dbReference>
<feature type="transmembrane region" description="Helical" evidence="9">
    <location>
        <begin position="87"/>
        <end position="107"/>
    </location>
</feature>
<feature type="transmembrane region" description="Helical" evidence="9">
    <location>
        <begin position="55"/>
        <end position="75"/>
    </location>
</feature>
<evidence type="ECO:0000256" key="9">
    <source>
        <dbReference type="SAM" id="Phobius"/>
    </source>
</evidence>